<name>A0A5P2G2H5_9BACT</name>
<dbReference type="Gene3D" id="2.40.170.20">
    <property type="entry name" value="TonB-dependent receptor, beta-barrel domain"/>
    <property type="match status" value="1"/>
</dbReference>
<feature type="signal peptide" evidence="10">
    <location>
        <begin position="1"/>
        <end position="24"/>
    </location>
</feature>
<dbReference type="NCBIfam" id="TIGR04056">
    <property type="entry name" value="OMP_RagA_SusC"/>
    <property type="match status" value="1"/>
</dbReference>
<comment type="subcellular location">
    <subcellularLocation>
        <location evidence="1 8">Cell outer membrane</location>
        <topology evidence="1 8">Multi-pass membrane protein</topology>
    </subcellularLocation>
</comment>
<dbReference type="KEGG" id="arac:E0W69_006325"/>
<organism evidence="13 14">
    <name type="scientific">Rhizosphaericola mali</name>
    <dbReference type="NCBI Taxonomy" id="2545455"/>
    <lineage>
        <taxon>Bacteria</taxon>
        <taxon>Pseudomonadati</taxon>
        <taxon>Bacteroidota</taxon>
        <taxon>Chitinophagia</taxon>
        <taxon>Chitinophagales</taxon>
        <taxon>Chitinophagaceae</taxon>
        <taxon>Rhizosphaericola</taxon>
    </lineage>
</organism>
<keyword evidence="2 8" id="KW-0813">Transport</keyword>
<evidence type="ECO:0000256" key="2">
    <source>
        <dbReference type="ARBA" id="ARBA00022448"/>
    </source>
</evidence>
<dbReference type="InterPro" id="IPR039426">
    <property type="entry name" value="TonB-dep_rcpt-like"/>
</dbReference>
<keyword evidence="4 8" id="KW-0812">Transmembrane</keyword>
<keyword evidence="7 8" id="KW-0998">Cell outer membrane</keyword>
<feature type="domain" description="TonB-dependent receptor plug" evidence="12">
    <location>
        <begin position="120"/>
        <end position="239"/>
    </location>
</feature>
<evidence type="ECO:0000256" key="9">
    <source>
        <dbReference type="RuleBase" id="RU003357"/>
    </source>
</evidence>
<keyword evidence="14" id="KW-1185">Reference proteome</keyword>
<evidence type="ECO:0000256" key="7">
    <source>
        <dbReference type="ARBA" id="ARBA00023237"/>
    </source>
</evidence>
<dbReference type="RefSeq" id="WP_131329186.1">
    <property type="nucleotide sequence ID" value="NZ_CP044016.1"/>
</dbReference>
<sequence>MKRKLHMAISLALLGFVVPNFTEAQVKDSIQIQLTIRDSASKEPLNKGTVEWDGGITKLNDFGNVIFKSLNEFPLKVKVSVKGYPIKNYLIEQANTTLWLDSNSHDLTEVVIVGYGKQNRKDVTGSIAHIDGSALENMPVQSFDQTLSGKAAGVSVALPNGVLNAPPVIRIRGINSVSLSSYPLIVVDGIPINTGNVSTSTNVVNNPLGDINPDDIASVDVLKDAASTAIYGSRAAAGVLIVTTKRGKKGRISTNYNSWIGITKAVRLPKLLDAQQYMDIKNEAVNNSKILTGNANNNSVDSALFFPSYNSDGSLVNTNWYDYVYQTGVSENNSINVSGASEKTNYYLSADYSNQNGFLVGNNFKRKSIRFNLEHNLTSFIKLKAGANYNNSFNKSYNSGSLPNTAQLLVGAARLAMALPSNVSAYNEDGSFNLSSTGTIGMGNNTATSTLYNPLALFDYSRFTSENDHIIANVGANVKFLKHFEFATLYSIDRLKVENQSYQGPEIGSSAYSSGGSAANISTTINNWDWTNTINFNNSWGHHDVNILVGTDNQQIKNSIWGASASVASDDYFQYYQGGWTNVVATGNALSTQAFVSGFGRLNYDFDHKYFFTANVRRDGNSALADGHKYGNFGGVSAGWAISKEKFFTNSSISKVVSNLKLRGSYGKVGNGNLSSNYAAMNLYSASLYGSSSTWSLSQVGNNNLSWETSKQTNVGADVSFLNNKYQLEFTYFNNNVDGLILSVPQSASKGIPDNTILQNIGSMYNRGIELTISGQIIQTKTFSWNSSLNYSHIINKVTALADDADIIGYTHTSANSNNVTRVGYSISSLYGAKTDGVNPANGQRIFINAEGEKVQYSAAVENGQSHWTYLDGSTAPAIGTSDYYLLANALPKYYGGWNNSFSWKNLDLNVNITYAGGNYIMNGTKATLRDQTAYNNYTGILDRWTHAGQQTDIPRLVYNDVISNGTSFPVSSNVEKGDFIRLQNILLGYRFSKNTLKADWISSLRLYVQASNLFLITKYTGLDPEISSNGNSNTSIGVERNSVGQGRTFTFGINASF</sequence>
<dbReference type="AlphaFoldDB" id="A0A5P2G2H5"/>
<feature type="domain" description="TonB-dependent receptor-like beta-barrel" evidence="11">
    <location>
        <begin position="436"/>
        <end position="993"/>
    </location>
</feature>
<evidence type="ECO:0000256" key="5">
    <source>
        <dbReference type="ARBA" id="ARBA00023077"/>
    </source>
</evidence>
<accession>A0A5P2G2H5</accession>
<dbReference type="InterPro" id="IPR036942">
    <property type="entry name" value="Beta-barrel_TonB_sf"/>
</dbReference>
<evidence type="ECO:0000259" key="11">
    <source>
        <dbReference type="Pfam" id="PF00593"/>
    </source>
</evidence>
<evidence type="ECO:0000256" key="8">
    <source>
        <dbReference type="PROSITE-ProRule" id="PRU01360"/>
    </source>
</evidence>
<dbReference type="InterPro" id="IPR037066">
    <property type="entry name" value="Plug_dom_sf"/>
</dbReference>
<dbReference type="InterPro" id="IPR012910">
    <property type="entry name" value="Plug_dom"/>
</dbReference>
<dbReference type="Proteomes" id="UP000292424">
    <property type="component" value="Chromosome"/>
</dbReference>
<dbReference type="OrthoDB" id="9768177at2"/>
<evidence type="ECO:0000256" key="1">
    <source>
        <dbReference type="ARBA" id="ARBA00004571"/>
    </source>
</evidence>
<keyword evidence="3 8" id="KW-1134">Transmembrane beta strand</keyword>
<dbReference type="NCBIfam" id="TIGR04057">
    <property type="entry name" value="SusC_RagA_signa"/>
    <property type="match status" value="1"/>
</dbReference>
<evidence type="ECO:0000256" key="4">
    <source>
        <dbReference type="ARBA" id="ARBA00022692"/>
    </source>
</evidence>
<evidence type="ECO:0000256" key="3">
    <source>
        <dbReference type="ARBA" id="ARBA00022452"/>
    </source>
</evidence>
<evidence type="ECO:0000256" key="10">
    <source>
        <dbReference type="SAM" id="SignalP"/>
    </source>
</evidence>
<evidence type="ECO:0000256" key="6">
    <source>
        <dbReference type="ARBA" id="ARBA00023136"/>
    </source>
</evidence>
<dbReference type="Gene3D" id="2.170.130.10">
    <property type="entry name" value="TonB-dependent receptor, plug domain"/>
    <property type="match status" value="1"/>
</dbReference>
<reference evidence="13 14" key="1">
    <citation type="submission" date="2019-09" db="EMBL/GenBank/DDBJ databases">
        <title>Complete genome sequence of Arachidicoccus sp. B3-10 isolated from apple orchard soil.</title>
        <authorList>
            <person name="Kim H.S."/>
            <person name="Han K.-I."/>
            <person name="Suh M.K."/>
            <person name="Lee K.C."/>
            <person name="Eom M.K."/>
            <person name="Kim J.-S."/>
            <person name="Kang S.W."/>
            <person name="Sin Y."/>
            <person name="Lee J.-S."/>
        </authorList>
    </citation>
    <scope>NUCLEOTIDE SEQUENCE [LARGE SCALE GENOMIC DNA]</scope>
    <source>
        <strain evidence="13 14">B3-10</strain>
    </source>
</reference>
<evidence type="ECO:0000313" key="13">
    <source>
        <dbReference type="EMBL" id="QES88299.1"/>
    </source>
</evidence>
<feature type="chain" id="PRO_5024350385" evidence="10">
    <location>
        <begin position="25"/>
        <end position="1058"/>
    </location>
</feature>
<dbReference type="EMBL" id="CP044016">
    <property type="protein sequence ID" value="QES88299.1"/>
    <property type="molecule type" value="Genomic_DNA"/>
</dbReference>
<dbReference type="InterPro" id="IPR023996">
    <property type="entry name" value="TonB-dep_OMP_SusC/RagA"/>
</dbReference>
<proteinExistence type="inferred from homology"/>
<dbReference type="SUPFAM" id="SSF56935">
    <property type="entry name" value="Porins"/>
    <property type="match status" value="1"/>
</dbReference>
<keyword evidence="6 8" id="KW-0472">Membrane</keyword>
<dbReference type="InterPro" id="IPR023997">
    <property type="entry name" value="TonB-dep_OMP_SusC/RagA_CS"/>
</dbReference>
<evidence type="ECO:0000313" key="14">
    <source>
        <dbReference type="Proteomes" id="UP000292424"/>
    </source>
</evidence>
<evidence type="ECO:0000259" key="12">
    <source>
        <dbReference type="Pfam" id="PF07715"/>
    </source>
</evidence>
<keyword evidence="10" id="KW-0732">Signal</keyword>
<dbReference type="Pfam" id="PF07715">
    <property type="entry name" value="Plug"/>
    <property type="match status" value="1"/>
</dbReference>
<dbReference type="PROSITE" id="PS52016">
    <property type="entry name" value="TONB_DEPENDENT_REC_3"/>
    <property type="match status" value="1"/>
</dbReference>
<dbReference type="Pfam" id="PF00593">
    <property type="entry name" value="TonB_dep_Rec_b-barrel"/>
    <property type="match status" value="1"/>
</dbReference>
<protein>
    <submittedName>
        <fullName evidence="13">SusC/RagA family TonB-linked outer membrane protein</fullName>
    </submittedName>
</protein>
<dbReference type="GO" id="GO:0009279">
    <property type="term" value="C:cell outer membrane"/>
    <property type="evidence" value="ECO:0007669"/>
    <property type="project" value="UniProtKB-SubCell"/>
</dbReference>
<comment type="similarity">
    <text evidence="8 9">Belongs to the TonB-dependent receptor family.</text>
</comment>
<gene>
    <name evidence="13" type="ORF">E0W69_006325</name>
</gene>
<keyword evidence="5 9" id="KW-0798">TonB box</keyword>
<dbReference type="InterPro" id="IPR000531">
    <property type="entry name" value="Beta-barrel_TonB"/>
</dbReference>